<keyword evidence="4" id="KW-1185">Reference proteome</keyword>
<dbReference type="RefSeq" id="WP_144886592.1">
    <property type="nucleotide sequence ID" value="NZ_VLLE01000004.1"/>
</dbReference>
<dbReference type="OrthoDB" id="290051at2"/>
<dbReference type="AlphaFoldDB" id="A0A562SK70"/>
<keyword evidence="1" id="KW-1133">Transmembrane helix</keyword>
<feature type="transmembrane region" description="Helical" evidence="1">
    <location>
        <begin position="223"/>
        <end position="240"/>
    </location>
</feature>
<accession>A0A562SK70</accession>
<feature type="transmembrane region" description="Helical" evidence="1">
    <location>
        <begin position="42"/>
        <end position="66"/>
    </location>
</feature>
<feature type="transmembrane region" description="Helical" evidence="1">
    <location>
        <begin position="163"/>
        <end position="183"/>
    </location>
</feature>
<feature type="transmembrane region" description="Helical" evidence="1">
    <location>
        <begin position="260"/>
        <end position="280"/>
    </location>
</feature>
<evidence type="ECO:0000313" key="3">
    <source>
        <dbReference type="EMBL" id="TWI81394.1"/>
    </source>
</evidence>
<feature type="transmembrane region" description="Helical" evidence="1">
    <location>
        <begin position="86"/>
        <end position="104"/>
    </location>
</feature>
<organism evidence="3 4">
    <name type="scientific">Lacibacter cauensis</name>
    <dbReference type="NCBI Taxonomy" id="510947"/>
    <lineage>
        <taxon>Bacteria</taxon>
        <taxon>Pseudomonadati</taxon>
        <taxon>Bacteroidota</taxon>
        <taxon>Chitinophagia</taxon>
        <taxon>Chitinophagales</taxon>
        <taxon>Chitinophagaceae</taxon>
        <taxon>Lacibacter</taxon>
    </lineage>
</organism>
<dbReference type="EMBL" id="VLLE01000004">
    <property type="protein sequence ID" value="TWI81394.1"/>
    <property type="molecule type" value="Genomic_DNA"/>
</dbReference>
<feature type="transmembrane region" description="Helical" evidence="1">
    <location>
        <begin position="317"/>
        <end position="338"/>
    </location>
</feature>
<name>A0A562SK70_9BACT</name>
<keyword evidence="1" id="KW-0472">Membrane</keyword>
<comment type="caution">
    <text evidence="3">The sequence shown here is derived from an EMBL/GenBank/DDBJ whole genome shotgun (WGS) entry which is preliminary data.</text>
</comment>
<keyword evidence="1" id="KW-0812">Transmembrane</keyword>
<feature type="domain" description="Acyltransferase 3" evidence="2">
    <location>
        <begin position="7"/>
        <end position="332"/>
    </location>
</feature>
<feature type="transmembrane region" description="Helical" evidence="1">
    <location>
        <begin position="292"/>
        <end position="311"/>
    </location>
</feature>
<dbReference type="GO" id="GO:0000271">
    <property type="term" value="P:polysaccharide biosynthetic process"/>
    <property type="evidence" value="ECO:0007669"/>
    <property type="project" value="TreeGrafter"/>
</dbReference>
<reference evidence="3 4" key="1">
    <citation type="journal article" date="2015" name="Stand. Genomic Sci.">
        <title>Genomic Encyclopedia of Bacterial and Archaeal Type Strains, Phase III: the genomes of soil and plant-associated and newly described type strains.</title>
        <authorList>
            <person name="Whitman W.B."/>
            <person name="Woyke T."/>
            <person name="Klenk H.P."/>
            <person name="Zhou Y."/>
            <person name="Lilburn T.G."/>
            <person name="Beck B.J."/>
            <person name="De Vos P."/>
            <person name="Vandamme P."/>
            <person name="Eisen J.A."/>
            <person name="Garrity G."/>
            <person name="Hugenholtz P."/>
            <person name="Kyrpides N.C."/>
        </authorList>
    </citation>
    <scope>NUCLEOTIDE SEQUENCE [LARGE SCALE GENOMIC DNA]</scope>
    <source>
        <strain evidence="3 4">CGMCC 1.7271</strain>
    </source>
</reference>
<protein>
    <submittedName>
        <fullName evidence="3">Peptidoglycan/LPS O-acetylase OafA/YrhL</fullName>
    </submittedName>
</protein>
<dbReference type="GO" id="GO:0016020">
    <property type="term" value="C:membrane"/>
    <property type="evidence" value="ECO:0007669"/>
    <property type="project" value="TreeGrafter"/>
</dbReference>
<dbReference type="Proteomes" id="UP000316167">
    <property type="component" value="Unassembled WGS sequence"/>
</dbReference>
<dbReference type="PANTHER" id="PTHR23028:SF53">
    <property type="entry name" value="ACYL_TRANSF_3 DOMAIN-CONTAINING PROTEIN"/>
    <property type="match status" value="1"/>
</dbReference>
<sequence length="364" mass="42615">MNVSYLKELDGIRAIAALMVLFFHFFITATDGSAVVHFISKVAVFGQTGVSLFFVLSGFLITRILLSTRASANFFSAFYLRRLVRIFPLYYFYLVLFYFVVPFLTQTDFINWGEQFWYWFYLQGFPMTFHWAHAGPDHFWSLGVEEHFYLFWPLLIYFIQPRYLLSVIMLLIALAFCLRIIFVQQSFETFYFTFTRMDELAMGALVAVLEIRNKLKAAYFKRYVLLFVLSALLLLVLWVLTNKSGNAWLQVAKYNFISLLYFFLLCVVLTTATGSYLSIFLRTSLLTYLGRISYGLYVYHPMVFLLFKHYVPVQNVFFVASGSFVVTVIIASMSFYWFENRFLYFKQFFTYSSGKQPSTVKAAG</sequence>
<dbReference type="InterPro" id="IPR002656">
    <property type="entry name" value="Acyl_transf_3_dom"/>
</dbReference>
<dbReference type="GO" id="GO:0016747">
    <property type="term" value="F:acyltransferase activity, transferring groups other than amino-acyl groups"/>
    <property type="evidence" value="ECO:0007669"/>
    <property type="project" value="InterPro"/>
</dbReference>
<evidence type="ECO:0000313" key="4">
    <source>
        <dbReference type="Proteomes" id="UP000316167"/>
    </source>
</evidence>
<dbReference type="PANTHER" id="PTHR23028">
    <property type="entry name" value="ACETYLTRANSFERASE"/>
    <property type="match status" value="1"/>
</dbReference>
<proteinExistence type="predicted"/>
<feature type="transmembrane region" description="Helical" evidence="1">
    <location>
        <begin position="12"/>
        <end position="30"/>
    </location>
</feature>
<gene>
    <name evidence="3" type="ORF">IQ13_2412</name>
</gene>
<evidence type="ECO:0000256" key="1">
    <source>
        <dbReference type="SAM" id="Phobius"/>
    </source>
</evidence>
<dbReference type="InterPro" id="IPR050879">
    <property type="entry name" value="Acyltransferase_3"/>
</dbReference>
<dbReference type="Pfam" id="PF01757">
    <property type="entry name" value="Acyl_transf_3"/>
    <property type="match status" value="1"/>
</dbReference>
<evidence type="ECO:0000259" key="2">
    <source>
        <dbReference type="Pfam" id="PF01757"/>
    </source>
</evidence>